<protein>
    <submittedName>
        <fullName evidence="1">Uncharacterized protein</fullName>
    </submittedName>
</protein>
<organism evidence="1">
    <name type="scientific">Anguilla anguilla</name>
    <name type="common">European freshwater eel</name>
    <name type="synonym">Muraena anguilla</name>
    <dbReference type="NCBI Taxonomy" id="7936"/>
    <lineage>
        <taxon>Eukaryota</taxon>
        <taxon>Metazoa</taxon>
        <taxon>Chordata</taxon>
        <taxon>Craniata</taxon>
        <taxon>Vertebrata</taxon>
        <taxon>Euteleostomi</taxon>
        <taxon>Actinopterygii</taxon>
        <taxon>Neopterygii</taxon>
        <taxon>Teleostei</taxon>
        <taxon>Anguilliformes</taxon>
        <taxon>Anguillidae</taxon>
        <taxon>Anguilla</taxon>
    </lineage>
</organism>
<reference evidence="1" key="2">
    <citation type="journal article" date="2015" name="Fish Shellfish Immunol.">
        <title>Early steps in the European eel (Anguilla anguilla)-Vibrio vulnificus interaction in the gills: Role of the RtxA13 toxin.</title>
        <authorList>
            <person name="Callol A."/>
            <person name="Pajuelo D."/>
            <person name="Ebbesson L."/>
            <person name="Teles M."/>
            <person name="MacKenzie S."/>
            <person name="Amaro C."/>
        </authorList>
    </citation>
    <scope>NUCLEOTIDE SEQUENCE</scope>
</reference>
<proteinExistence type="predicted"/>
<dbReference type="EMBL" id="GBXM01064905">
    <property type="protein sequence ID" value="JAH43672.1"/>
    <property type="molecule type" value="Transcribed_RNA"/>
</dbReference>
<evidence type="ECO:0000313" key="1">
    <source>
        <dbReference type="EMBL" id="JAH43672.1"/>
    </source>
</evidence>
<name>A0A0E9SQY8_ANGAN</name>
<accession>A0A0E9SQY8</accession>
<reference evidence="1" key="1">
    <citation type="submission" date="2014-11" db="EMBL/GenBank/DDBJ databases">
        <authorList>
            <person name="Amaro Gonzalez C."/>
        </authorList>
    </citation>
    <scope>NUCLEOTIDE SEQUENCE</scope>
</reference>
<dbReference type="AlphaFoldDB" id="A0A0E9SQY8"/>
<sequence length="32" mass="3597">MSSLDRPYLTGTFKQSEGYSWLCAPGRNVCKT</sequence>